<name>A0A834M2B2_RHYFE</name>
<organism evidence="2 3">
    <name type="scientific">Rhynchophorus ferrugineus</name>
    <name type="common">Red palm weevil</name>
    <name type="synonym">Curculio ferrugineus</name>
    <dbReference type="NCBI Taxonomy" id="354439"/>
    <lineage>
        <taxon>Eukaryota</taxon>
        <taxon>Metazoa</taxon>
        <taxon>Ecdysozoa</taxon>
        <taxon>Arthropoda</taxon>
        <taxon>Hexapoda</taxon>
        <taxon>Insecta</taxon>
        <taxon>Pterygota</taxon>
        <taxon>Neoptera</taxon>
        <taxon>Endopterygota</taxon>
        <taxon>Coleoptera</taxon>
        <taxon>Polyphaga</taxon>
        <taxon>Cucujiformia</taxon>
        <taxon>Curculionidae</taxon>
        <taxon>Dryophthorinae</taxon>
        <taxon>Rhynchophorus</taxon>
    </lineage>
</organism>
<dbReference type="Proteomes" id="UP000625711">
    <property type="component" value="Unassembled WGS sequence"/>
</dbReference>
<dbReference type="PANTHER" id="PTHR34094:SF1">
    <property type="entry name" value="PROTEIN FAM185A"/>
    <property type="match status" value="1"/>
</dbReference>
<sequence>MRKFRFFGIFSATDYMENVSCQNLGYSMENLSIVKTHLEVPTFCDILIDVACKVRIKPLNIHKFHNINAFILQTDQKYDNSIEHYLDGNKVIVKGHPNLDPNTLCSIKAPVKANLNIAARNDVSVGYFHGDKIKIKTEGNVLIDRFQGDIIDVSTKGNIILNNFIQASNITATATEGSIKTGRLQSLNLKLKTINKGDIIVDSSYCSNSIFVVENGDFHLNNGHKHCKIFIVKGNLFLTGFDGQLSAVINSGSADIHLSRITGNSEINLKDSSNLLLKLTDSCQENTGFKINAQDVILPKILKCLVHSKSKLLKLKSCD</sequence>
<protein>
    <recommendedName>
        <fullName evidence="1">DUF4097 domain-containing protein</fullName>
    </recommendedName>
</protein>
<evidence type="ECO:0000259" key="1">
    <source>
        <dbReference type="Pfam" id="PF13349"/>
    </source>
</evidence>
<keyword evidence="3" id="KW-1185">Reference proteome</keyword>
<evidence type="ECO:0000313" key="2">
    <source>
        <dbReference type="EMBL" id="KAF7268213.1"/>
    </source>
</evidence>
<dbReference type="EMBL" id="JAACXV010014339">
    <property type="protein sequence ID" value="KAF7268213.1"/>
    <property type="molecule type" value="Genomic_DNA"/>
</dbReference>
<dbReference type="InterPro" id="IPR025164">
    <property type="entry name" value="Toastrack_DUF4097"/>
</dbReference>
<dbReference type="Pfam" id="PF13349">
    <property type="entry name" value="DUF4097"/>
    <property type="match status" value="1"/>
</dbReference>
<dbReference type="PANTHER" id="PTHR34094">
    <property type="match status" value="1"/>
</dbReference>
<comment type="caution">
    <text evidence="2">The sequence shown here is derived from an EMBL/GenBank/DDBJ whole genome shotgun (WGS) entry which is preliminary data.</text>
</comment>
<reference evidence="2" key="1">
    <citation type="submission" date="2020-08" db="EMBL/GenBank/DDBJ databases">
        <title>Genome sequencing and assembly of the red palm weevil Rhynchophorus ferrugineus.</title>
        <authorList>
            <person name="Dias G.B."/>
            <person name="Bergman C.M."/>
            <person name="Manee M."/>
        </authorList>
    </citation>
    <scope>NUCLEOTIDE SEQUENCE</scope>
    <source>
        <strain evidence="2">AA-2017</strain>
        <tissue evidence="2">Whole larva</tissue>
    </source>
</reference>
<proteinExistence type="predicted"/>
<accession>A0A834M2B2</accession>
<dbReference type="Gene3D" id="2.160.20.120">
    <property type="match status" value="1"/>
</dbReference>
<dbReference type="OrthoDB" id="5984441at2759"/>
<evidence type="ECO:0000313" key="3">
    <source>
        <dbReference type="Proteomes" id="UP000625711"/>
    </source>
</evidence>
<gene>
    <name evidence="2" type="ORF">GWI33_018672</name>
</gene>
<feature type="domain" description="DUF4097" evidence="1">
    <location>
        <begin position="154"/>
        <end position="282"/>
    </location>
</feature>
<dbReference type="AlphaFoldDB" id="A0A834M2B2"/>